<keyword evidence="3" id="KW-1185">Reference proteome</keyword>
<accession>A0A8S9YDG8</accession>
<sequence>KVPTPIGLADTLSREAAPSNRRVRHIPARHHVRIHELTRRHLNAFGRRQKEYYNKKTYGAPSLVGTNVQLHTDVPSPGILTKLHREWKRPLVSETQIVVKSPWSYTSVD</sequence>
<protein>
    <submittedName>
        <fullName evidence="2">Uncharacterized protein</fullName>
    </submittedName>
</protein>
<gene>
    <name evidence="2" type="ORF">EG68_12105</name>
</gene>
<dbReference type="EMBL" id="JTDE01009998">
    <property type="protein sequence ID" value="KAF7234376.1"/>
    <property type="molecule type" value="Genomic_DNA"/>
</dbReference>
<dbReference type="Proteomes" id="UP000822476">
    <property type="component" value="Unassembled WGS sequence"/>
</dbReference>
<dbReference type="OrthoDB" id="6253168at2759"/>
<evidence type="ECO:0000313" key="2">
    <source>
        <dbReference type="EMBL" id="KAF7234376.1"/>
    </source>
</evidence>
<reference evidence="2" key="1">
    <citation type="submission" date="2019-07" db="EMBL/GenBank/DDBJ databases">
        <title>Annotation for the trematode Paragonimus miyazaki's.</title>
        <authorList>
            <person name="Choi Y.-J."/>
        </authorList>
    </citation>
    <scope>NUCLEOTIDE SEQUENCE</scope>
    <source>
        <strain evidence="2">Japan</strain>
    </source>
</reference>
<proteinExistence type="predicted"/>
<feature type="region of interest" description="Disordered" evidence="1">
    <location>
        <begin position="1"/>
        <end position="21"/>
    </location>
</feature>
<feature type="non-terminal residue" evidence="2">
    <location>
        <position position="1"/>
    </location>
</feature>
<name>A0A8S9YDG8_9TREM</name>
<organism evidence="2 3">
    <name type="scientific">Paragonimus skrjabini miyazakii</name>
    <dbReference type="NCBI Taxonomy" id="59628"/>
    <lineage>
        <taxon>Eukaryota</taxon>
        <taxon>Metazoa</taxon>
        <taxon>Spiralia</taxon>
        <taxon>Lophotrochozoa</taxon>
        <taxon>Platyhelminthes</taxon>
        <taxon>Trematoda</taxon>
        <taxon>Digenea</taxon>
        <taxon>Plagiorchiida</taxon>
        <taxon>Troglotremata</taxon>
        <taxon>Troglotrematidae</taxon>
        <taxon>Paragonimus</taxon>
    </lineage>
</organism>
<evidence type="ECO:0000256" key="1">
    <source>
        <dbReference type="SAM" id="MobiDB-lite"/>
    </source>
</evidence>
<dbReference type="AlphaFoldDB" id="A0A8S9YDG8"/>
<evidence type="ECO:0000313" key="3">
    <source>
        <dbReference type="Proteomes" id="UP000822476"/>
    </source>
</evidence>
<comment type="caution">
    <text evidence="2">The sequence shown here is derived from an EMBL/GenBank/DDBJ whole genome shotgun (WGS) entry which is preliminary data.</text>
</comment>